<dbReference type="NCBIfam" id="TIGR03544">
    <property type="entry name" value="DivI1A_domain"/>
    <property type="match status" value="1"/>
</dbReference>
<dbReference type="InterPro" id="IPR019933">
    <property type="entry name" value="DivIVA_domain"/>
</dbReference>
<protein>
    <submittedName>
        <fullName evidence="3">DivIVA domain-containing protein</fullName>
    </submittedName>
</protein>
<organism evidence="3 4">
    <name type="scientific">Frankia umida</name>
    <dbReference type="NCBI Taxonomy" id="573489"/>
    <lineage>
        <taxon>Bacteria</taxon>
        <taxon>Bacillati</taxon>
        <taxon>Actinomycetota</taxon>
        <taxon>Actinomycetes</taxon>
        <taxon>Frankiales</taxon>
        <taxon>Frankiaceae</taxon>
        <taxon>Frankia</taxon>
    </lineage>
</organism>
<evidence type="ECO:0000313" key="4">
    <source>
        <dbReference type="Proteomes" id="UP001201873"/>
    </source>
</evidence>
<keyword evidence="2" id="KW-1133">Transmembrane helix</keyword>
<keyword evidence="2" id="KW-0812">Transmembrane</keyword>
<keyword evidence="4" id="KW-1185">Reference proteome</keyword>
<dbReference type="Gene3D" id="6.10.250.660">
    <property type="match status" value="1"/>
</dbReference>
<dbReference type="RefSeq" id="WP_248824124.1">
    <property type="nucleotide sequence ID" value="NZ_JALKFT010000006.1"/>
</dbReference>
<feature type="region of interest" description="Disordered" evidence="1">
    <location>
        <begin position="154"/>
        <end position="214"/>
    </location>
</feature>
<evidence type="ECO:0000256" key="2">
    <source>
        <dbReference type="SAM" id="Phobius"/>
    </source>
</evidence>
<feature type="transmembrane region" description="Helical" evidence="2">
    <location>
        <begin position="16"/>
        <end position="38"/>
    </location>
</feature>
<sequence>MGWTRLADGRRGTIDSVVLAVEIVIVIAVVFTVAALAVGRFDRMDPAAPDSSSVGLPAGGAVTAADVAHTRFAVALRGYHMAEVDAVLLRLAEELAWRDDEIARRDDELVRLASFARIGATRDAPRSAAARVDTPDVHPPGVHAPIVDAPIVDAPSADDALGDDGITGTPDAGSSPNPAAPLGALGTRGTRTAHGPAGVVEETQDDPSPSGVER</sequence>
<evidence type="ECO:0000256" key="1">
    <source>
        <dbReference type="SAM" id="MobiDB-lite"/>
    </source>
</evidence>
<dbReference type="Proteomes" id="UP001201873">
    <property type="component" value="Unassembled WGS sequence"/>
</dbReference>
<dbReference type="EMBL" id="JALKFT010000006">
    <property type="protein sequence ID" value="MCK9875708.1"/>
    <property type="molecule type" value="Genomic_DNA"/>
</dbReference>
<gene>
    <name evidence="3" type="ORF">MXD59_07970</name>
</gene>
<reference evidence="3 4" key="1">
    <citation type="submission" date="2022-04" db="EMBL/GenBank/DDBJ databases">
        <title>Genome diversity in the genus Frankia.</title>
        <authorList>
            <person name="Carlos-Shanley C."/>
            <person name="Hahn D."/>
        </authorList>
    </citation>
    <scope>NUCLEOTIDE SEQUENCE [LARGE SCALE GENOMIC DNA]</scope>
    <source>
        <strain evidence="3 4">Ag45/Mut15</strain>
    </source>
</reference>
<accession>A0ABT0JW02</accession>
<name>A0ABT0JW02_9ACTN</name>
<evidence type="ECO:0000313" key="3">
    <source>
        <dbReference type="EMBL" id="MCK9875708.1"/>
    </source>
</evidence>
<proteinExistence type="predicted"/>
<keyword evidence="2" id="KW-0472">Membrane</keyword>
<comment type="caution">
    <text evidence="3">The sequence shown here is derived from an EMBL/GenBank/DDBJ whole genome shotgun (WGS) entry which is preliminary data.</text>
</comment>